<dbReference type="SMART" id="SM00228">
    <property type="entry name" value="PDZ"/>
    <property type="match status" value="1"/>
</dbReference>
<dbReference type="PANTHER" id="PTHR43343">
    <property type="entry name" value="PEPTIDASE S12"/>
    <property type="match status" value="1"/>
</dbReference>
<dbReference type="InterPro" id="IPR001478">
    <property type="entry name" value="PDZ"/>
</dbReference>
<dbReference type="SUPFAM" id="SSF50494">
    <property type="entry name" value="Trypsin-like serine proteases"/>
    <property type="match status" value="1"/>
</dbReference>
<dbReference type="InterPro" id="IPR036034">
    <property type="entry name" value="PDZ_sf"/>
</dbReference>
<dbReference type="Gene3D" id="2.40.10.120">
    <property type="match status" value="1"/>
</dbReference>
<dbReference type="EMBL" id="JDRY01000087">
    <property type="protein sequence ID" value="KGM96046.1"/>
    <property type="molecule type" value="Genomic_DNA"/>
</dbReference>
<evidence type="ECO:0000256" key="3">
    <source>
        <dbReference type="SAM" id="Phobius"/>
    </source>
</evidence>
<accession>A0A0A0I6V6</accession>
<sequence length="388" mass="42133">MKHENFDVEEVNWENVNEDKFGKIKFIRKRNNIKRVLRVVSFVVIAAFSGAISSKLIIEKKFSQILQGGNGKIINNNVKHHNMEITTNSIGKVAQKVGPSIVGIMGKTQNYSKDSYDFKGSGVIFSSDGYIVTNTHIIKDAKEINVKLPNSHNYISAILIGKDDISDIAVIKINARSLPAAKFADSSEVNVGDTAIAIGNPLGESFPGNVSEGIISGLNQNILYGESGYKVLQTDASINFTNSGGALCNAMGEVIGINSIHLNVKKIEGMGFAIDSNEVKSLIEQMTHYGKVTKPIMGVNGRSVVNGESNGVKGVYISEVIKEGSAENAGIKPTDIITELDGKPITNLQDIEKILENHKFGDSIKCKIWRNEKIVDLNVVLSISKVND</sequence>
<dbReference type="Pfam" id="PF13180">
    <property type="entry name" value="PDZ_2"/>
    <property type="match status" value="1"/>
</dbReference>
<evidence type="ECO:0000259" key="4">
    <source>
        <dbReference type="PROSITE" id="PS50106"/>
    </source>
</evidence>
<keyword evidence="3" id="KW-1133">Transmembrane helix</keyword>
<dbReference type="GO" id="GO:0004252">
    <property type="term" value="F:serine-type endopeptidase activity"/>
    <property type="evidence" value="ECO:0007669"/>
    <property type="project" value="InterPro"/>
</dbReference>
<dbReference type="SUPFAM" id="SSF50156">
    <property type="entry name" value="PDZ domain-like"/>
    <property type="match status" value="1"/>
</dbReference>
<name>A0A0A0I6V6_CLOBO</name>
<keyword evidence="2" id="KW-0378">Hydrolase</keyword>
<dbReference type="AlphaFoldDB" id="A0A0A0I6V6"/>
<keyword evidence="3" id="KW-0812">Transmembrane</keyword>
<comment type="caution">
    <text evidence="5">The sequence shown here is derived from an EMBL/GenBank/DDBJ whole genome shotgun (WGS) entry which is preliminary data.</text>
</comment>
<dbReference type="GO" id="GO:0006508">
    <property type="term" value="P:proteolysis"/>
    <property type="evidence" value="ECO:0007669"/>
    <property type="project" value="UniProtKB-KW"/>
</dbReference>
<dbReference type="PRINTS" id="PR00834">
    <property type="entry name" value="PROTEASES2C"/>
</dbReference>
<evidence type="ECO:0000256" key="2">
    <source>
        <dbReference type="ARBA" id="ARBA00022801"/>
    </source>
</evidence>
<dbReference type="InterPro" id="IPR001940">
    <property type="entry name" value="Peptidase_S1C"/>
</dbReference>
<dbReference type="Pfam" id="PF13365">
    <property type="entry name" value="Trypsin_2"/>
    <property type="match status" value="1"/>
</dbReference>
<dbReference type="PROSITE" id="PS50106">
    <property type="entry name" value="PDZ"/>
    <property type="match status" value="1"/>
</dbReference>
<keyword evidence="3" id="KW-0472">Membrane</keyword>
<evidence type="ECO:0000313" key="5">
    <source>
        <dbReference type="EMBL" id="KGM96046.1"/>
    </source>
</evidence>
<dbReference type="PANTHER" id="PTHR43343:SF3">
    <property type="entry name" value="PROTEASE DO-LIKE 8, CHLOROPLASTIC"/>
    <property type="match status" value="1"/>
</dbReference>
<evidence type="ECO:0000313" key="6">
    <source>
        <dbReference type="Proteomes" id="UP000030014"/>
    </source>
</evidence>
<dbReference type="Gene3D" id="2.30.42.10">
    <property type="match status" value="1"/>
</dbReference>
<protein>
    <submittedName>
        <fullName evidence="5">Peptidase</fullName>
    </submittedName>
</protein>
<dbReference type="RefSeq" id="WP_039259954.1">
    <property type="nucleotide sequence ID" value="NZ_JDRY01000087.1"/>
</dbReference>
<keyword evidence="1" id="KW-0645">Protease</keyword>
<evidence type="ECO:0000256" key="1">
    <source>
        <dbReference type="ARBA" id="ARBA00022670"/>
    </source>
</evidence>
<dbReference type="InterPro" id="IPR051201">
    <property type="entry name" value="Chloro_Bact_Ser_Proteases"/>
</dbReference>
<proteinExistence type="predicted"/>
<organism evidence="5 6">
    <name type="scientific">Clostridium botulinum C/D str. DC5</name>
    <dbReference type="NCBI Taxonomy" id="1443128"/>
    <lineage>
        <taxon>Bacteria</taxon>
        <taxon>Bacillati</taxon>
        <taxon>Bacillota</taxon>
        <taxon>Clostridia</taxon>
        <taxon>Eubacteriales</taxon>
        <taxon>Clostridiaceae</taxon>
        <taxon>Clostridium</taxon>
    </lineage>
</organism>
<feature type="domain" description="PDZ" evidence="4">
    <location>
        <begin position="301"/>
        <end position="372"/>
    </location>
</feature>
<dbReference type="InterPro" id="IPR009003">
    <property type="entry name" value="Peptidase_S1_PA"/>
</dbReference>
<gene>
    <name evidence="5" type="ORF">Z955_13650</name>
</gene>
<reference evidence="5 6" key="1">
    <citation type="submission" date="2014-01" db="EMBL/GenBank/DDBJ databases">
        <title>Plasmidome dynamics in the species complex Clostridium novyi sensu lato converts strains of independent lineages into distinctly different pathogens.</title>
        <authorList>
            <person name="Skarin H."/>
            <person name="Segerman B."/>
        </authorList>
    </citation>
    <scope>NUCLEOTIDE SEQUENCE [LARGE SCALE GENOMIC DNA]</scope>
    <source>
        <strain evidence="5 6">DC5</strain>
    </source>
</reference>
<dbReference type="Proteomes" id="UP000030014">
    <property type="component" value="Unassembled WGS sequence"/>
</dbReference>
<feature type="transmembrane region" description="Helical" evidence="3">
    <location>
        <begin position="36"/>
        <end position="58"/>
    </location>
</feature>